<evidence type="ECO:0000313" key="1">
    <source>
        <dbReference type="EMBL" id="TNN68107.1"/>
    </source>
</evidence>
<sequence length="64" mass="7127">MYGSTTYLAWLSFCFRRCSSSFLVFSAFCSSTSFLCACTRRVTKESNEGGFERMQHISVTSGGV</sequence>
<gene>
    <name evidence="1" type="ORF">EYF80_021590</name>
</gene>
<name>A0A4Z2HQW2_9TELE</name>
<proteinExistence type="predicted"/>
<keyword evidence="2" id="KW-1185">Reference proteome</keyword>
<dbReference type="AlphaFoldDB" id="A0A4Z2HQW2"/>
<protein>
    <submittedName>
        <fullName evidence="1">Uncharacterized protein</fullName>
    </submittedName>
</protein>
<accession>A0A4Z2HQW2</accession>
<dbReference type="Proteomes" id="UP000314294">
    <property type="component" value="Unassembled WGS sequence"/>
</dbReference>
<evidence type="ECO:0000313" key="2">
    <source>
        <dbReference type="Proteomes" id="UP000314294"/>
    </source>
</evidence>
<reference evidence="1 2" key="1">
    <citation type="submission" date="2019-03" db="EMBL/GenBank/DDBJ databases">
        <title>First draft genome of Liparis tanakae, snailfish: a comprehensive survey of snailfish specific genes.</title>
        <authorList>
            <person name="Kim W."/>
            <person name="Song I."/>
            <person name="Jeong J.-H."/>
            <person name="Kim D."/>
            <person name="Kim S."/>
            <person name="Ryu S."/>
            <person name="Song J.Y."/>
            <person name="Lee S.K."/>
        </authorList>
    </citation>
    <scope>NUCLEOTIDE SEQUENCE [LARGE SCALE GENOMIC DNA]</scope>
    <source>
        <tissue evidence="1">Muscle</tissue>
    </source>
</reference>
<comment type="caution">
    <text evidence="1">The sequence shown here is derived from an EMBL/GenBank/DDBJ whole genome shotgun (WGS) entry which is preliminary data.</text>
</comment>
<organism evidence="1 2">
    <name type="scientific">Liparis tanakae</name>
    <name type="common">Tanaka's snailfish</name>
    <dbReference type="NCBI Taxonomy" id="230148"/>
    <lineage>
        <taxon>Eukaryota</taxon>
        <taxon>Metazoa</taxon>
        <taxon>Chordata</taxon>
        <taxon>Craniata</taxon>
        <taxon>Vertebrata</taxon>
        <taxon>Euteleostomi</taxon>
        <taxon>Actinopterygii</taxon>
        <taxon>Neopterygii</taxon>
        <taxon>Teleostei</taxon>
        <taxon>Neoteleostei</taxon>
        <taxon>Acanthomorphata</taxon>
        <taxon>Eupercaria</taxon>
        <taxon>Perciformes</taxon>
        <taxon>Cottioidei</taxon>
        <taxon>Cottales</taxon>
        <taxon>Liparidae</taxon>
        <taxon>Liparis</taxon>
    </lineage>
</organism>
<dbReference type="EMBL" id="SRLO01000194">
    <property type="protein sequence ID" value="TNN68107.1"/>
    <property type="molecule type" value="Genomic_DNA"/>
</dbReference>